<sequence>MDFKCRFTNIAVAQVAKHRSCKPGVVSSILQEADCERSLSSKIYRYIIGYLVSLVGPGQRNGFAAPIDIYISCNPIYTRHFFERKQSMSSI</sequence>
<dbReference type="Proteomes" id="UP001152888">
    <property type="component" value="Unassembled WGS sequence"/>
</dbReference>
<dbReference type="EMBL" id="CAKOFQ010007281">
    <property type="protein sequence ID" value="CAH1997268.1"/>
    <property type="molecule type" value="Genomic_DNA"/>
</dbReference>
<dbReference type="AlphaFoldDB" id="A0A9P0LS77"/>
<protein>
    <submittedName>
        <fullName evidence="1">Uncharacterized protein</fullName>
    </submittedName>
</protein>
<keyword evidence="2" id="KW-1185">Reference proteome</keyword>
<reference evidence="1" key="1">
    <citation type="submission" date="2022-03" db="EMBL/GenBank/DDBJ databases">
        <authorList>
            <person name="Sayadi A."/>
        </authorList>
    </citation>
    <scope>NUCLEOTIDE SEQUENCE</scope>
</reference>
<evidence type="ECO:0000313" key="2">
    <source>
        <dbReference type="Proteomes" id="UP001152888"/>
    </source>
</evidence>
<accession>A0A9P0LS77</accession>
<gene>
    <name evidence="1" type="ORF">ACAOBT_LOCUS23648</name>
</gene>
<proteinExistence type="predicted"/>
<name>A0A9P0LS77_ACAOB</name>
<evidence type="ECO:0000313" key="1">
    <source>
        <dbReference type="EMBL" id="CAH1997268.1"/>
    </source>
</evidence>
<comment type="caution">
    <text evidence="1">The sequence shown here is derived from an EMBL/GenBank/DDBJ whole genome shotgun (WGS) entry which is preliminary data.</text>
</comment>
<organism evidence="1 2">
    <name type="scientific">Acanthoscelides obtectus</name>
    <name type="common">Bean weevil</name>
    <name type="synonym">Bruchus obtectus</name>
    <dbReference type="NCBI Taxonomy" id="200917"/>
    <lineage>
        <taxon>Eukaryota</taxon>
        <taxon>Metazoa</taxon>
        <taxon>Ecdysozoa</taxon>
        <taxon>Arthropoda</taxon>
        <taxon>Hexapoda</taxon>
        <taxon>Insecta</taxon>
        <taxon>Pterygota</taxon>
        <taxon>Neoptera</taxon>
        <taxon>Endopterygota</taxon>
        <taxon>Coleoptera</taxon>
        <taxon>Polyphaga</taxon>
        <taxon>Cucujiformia</taxon>
        <taxon>Chrysomeloidea</taxon>
        <taxon>Chrysomelidae</taxon>
        <taxon>Bruchinae</taxon>
        <taxon>Bruchini</taxon>
        <taxon>Acanthoscelides</taxon>
    </lineage>
</organism>